<comment type="caution">
    <text evidence="12">The sequence shown here is derived from an EMBL/GenBank/DDBJ whole genome shotgun (WGS) entry which is preliminary data.</text>
</comment>
<evidence type="ECO:0000256" key="4">
    <source>
        <dbReference type="ARBA" id="ARBA00022679"/>
    </source>
</evidence>
<dbReference type="Gene3D" id="3.90.550.10">
    <property type="entry name" value="Spore Coat Polysaccharide Biosynthesis Protein SpsA, Chain A"/>
    <property type="match status" value="1"/>
</dbReference>
<feature type="compositionally biased region" description="Polar residues" evidence="10">
    <location>
        <begin position="87"/>
        <end position="96"/>
    </location>
</feature>
<dbReference type="AlphaFoldDB" id="A0A9W8NKD0"/>
<feature type="compositionally biased region" description="Basic and acidic residues" evidence="10">
    <location>
        <begin position="548"/>
        <end position="562"/>
    </location>
</feature>
<dbReference type="GO" id="GO:0006493">
    <property type="term" value="P:protein O-linked glycosylation"/>
    <property type="evidence" value="ECO:0007669"/>
    <property type="project" value="TreeGrafter"/>
</dbReference>
<dbReference type="VEuPathDB" id="FungiDB:F4678DRAFT_165285"/>
<keyword evidence="9" id="KW-0325">Glycoprotein</keyword>
<dbReference type="GO" id="GO:0016020">
    <property type="term" value="C:membrane"/>
    <property type="evidence" value="ECO:0007669"/>
    <property type="project" value="UniProtKB-SubCell"/>
</dbReference>
<keyword evidence="13" id="KW-1185">Reference proteome</keyword>
<protein>
    <recommendedName>
        <fullName evidence="14">Alpha-1,3-mannosyltransferase</fullName>
    </recommendedName>
</protein>
<evidence type="ECO:0000256" key="10">
    <source>
        <dbReference type="SAM" id="MobiDB-lite"/>
    </source>
</evidence>
<dbReference type="Proteomes" id="UP001148614">
    <property type="component" value="Unassembled WGS sequence"/>
</dbReference>
<feature type="region of interest" description="Disordered" evidence="10">
    <location>
        <begin position="519"/>
        <end position="569"/>
    </location>
</feature>
<accession>A0A9W8NKD0</accession>
<gene>
    <name evidence="12" type="ORF">NPX13_g2139</name>
</gene>
<evidence type="ECO:0000256" key="6">
    <source>
        <dbReference type="ARBA" id="ARBA00022968"/>
    </source>
</evidence>
<evidence type="ECO:0000313" key="13">
    <source>
        <dbReference type="Proteomes" id="UP001148614"/>
    </source>
</evidence>
<dbReference type="Pfam" id="PF11051">
    <property type="entry name" value="Mannosyl_trans3"/>
    <property type="match status" value="1"/>
</dbReference>
<keyword evidence="6" id="KW-0735">Signal-anchor</keyword>
<reference evidence="12" key="1">
    <citation type="submission" date="2022-07" db="EMBL/GenBank/DDBJ databases">
        <title>Genome Sequence of Xylaria arbuscula.</title>
        <authorList>
            <person name="Buettner E."/>
        </authorList>
    </citation>
    <scope>NUCLEOTIDE SEQUENCE</scope>
    <source>
        <strain evidence="12">VT107</strain>
    </source>
</reference>
<proteinExistence type="inferred from homology"/>
<dbReference type="EMBL" id="JANPWZ010000215">
    <property type="protein sequence ID" value="KAJ3578429.1"/>
    <property type="molecule type" value="Genomic_DNA"/>
</dbReference>
<dbReference type="PANTHER" id="PTHR31392:SF1">
    <property type="entry name" value="ALPHA-1,3-MANNOSYLTRANSFERASE MNN1-RELATED"/>
    <property type="match status" value="1"/>
</dbReference>
<evidence type="ECO:0000256" key="11">
    <source>
        <dbReference type="SAM" id="Phobius"/>
    </source>
</evidence>
<keyword evidence="4" id="KW-0808">Transferase</keyword>
<keyword evidence="3" id="KW-0328">Glycosyltransferase</keyword>
<evidence type="ECO:0000256" key="5">
    <source>
        <dbReference type="ARBA" id="ARBA00022692"/>
    </source>
</evidence>
<evidence type="ECO:0000256" key="3">
    <source>
        <dbReference type="ARBA" id="ARBA00022676"/>
    </source>
</evidence>
<feature type="compositionally biased region" description="Basic and acidic residues" evidence="10">
    <location>
        <begin position="722"/>
        <end position="736"/>
    </location>
</feature>
<dbReference type="InterPro" id="IPR029044">
    <property type="entry name" value="Nucleotide-diphossugar_trans"/>
</dbReference>
<evidence type="ECO:0000256" key="7">
    <source>
        <dbReference type="ARBA" id="ARBA00022989"/>
    </source>
</evidence>
<evidence type="ECO:0000256" key="8">
    <source>
        <dbReference type="ARBA" id="ARBA00023136"/>
    </source>
</evidence>
<dbReference type="GO" id="GO:0005794">
    <property type="term" value="C:Golgi apparatus"/>
    <property type="evidence" value="ECO:0007669"/>
    <property type="project" value="TreeGrafter"/>
</dbReference>
<dbReference type="InterPro" id="IPR022751">
    <property type="entry name" value="Alpha_mannosyltransferase"/>
</dbReference>
<feature type="transmembrane region" description="Helical" evidence="11">
    <location>
        <begin position="36"/>
        <end position="53"/>
    </location>
</feature>
<keyword evidence="7 11" id="KW-1133">Transmembrane helix</keyword>
<feature type="region of interest" description="Disordered" evidence="10">
    <location>
        <begin position="64"/>
        <end position="123"/>
    </location>
</feature>
<comment type="similarity">
    <text evidence="2">Belongs to the MNN1/MNT family.</text>
</comment>
<name>A0A9W8NKD0_9PEZI</name>
<organism evidence="12 13">
    <name type="scientific">Xylaria arbuscula</name>
    <dbReference type="NCBI Taxonomy" id="114810"/>
    <lineage>
        <taxon>Eukaryota</taxon>
        <taxon>Fungi</taxon>
        <taxon>Dikarya</taxon>
        <taxon>Ascomycota</taxon>
        <taxon>Pezizomycotina</taxon>
        <taxon>Sordariomycetes</taxon>
        <taxon>Xylariomycetidae</taxon>
        <taxon>Xylariales</taxon>
        <taxon>Xylariaceae</taxon>
        <taxon>Xylaria</taxon>
    </lineage>
</organism>
<sequence>MFSQPTYGPKEGRVPPGLFSPVLKDRRRRLTSRQRHAFIFVTVLLVFVIYFFLQQDVLADLEEGGGISRNTPILPKMKRPSLMEDAPNNSGSMSRHSPSKDRTSSSVHTIPHTEMGQEDEEKFVKEPKMESKKIHHQKNKPKLEGKLGLNDWAERPTLKVDLEAIFSLHPDEIYTRELLRPIEDGGAERMRELGLRTRAYAKYLSAWEKVHMFEDAKTGETTIRDDVIQYLRSKQDGDDTSLGLSISDTIHKYEEYRGFLTRLSRVLFPFTSPYFSDHMSMHAEFKSAGRGLVLTAGDGQAKYLLTIIYTFRKLGCELPIEIMYLGDEDLDEDHRLELEALPGVTTRDISLMVDDDGWKLAGWAIKPFAILMSSFREVIFIDADSFFLRDPTELFDDYDYKNTGALFFRDRTIMPESKRKWLLQVLPRPVHQLAKESTWWMGTSGHYQESGVVVVDKWEHFLSLLLICRFNGSDRDPRDGKMGVYEMMHGDKETFWIGFLLAGDPSFAFHKGAVGSIGVIEPPNSTKAETDTDKKAPRDETDTELETDTEKSPSSDTTKDGEAELTADTEEKIQLRRRALSTPDTYTMCSPQLLHLDLDGKPLWFNGWLLVNKYAERSKREFAPMKSYLKEPPRSKHIVAIGADEGSDDFWKLASDNMCCLTSDAASRGDLTEEELALLEMMRYRAVEVGIMEQEGAIGSRFLFLSAKNDVKVAPDPMQRARNKDRVWKKAPREPRANGNCLNSPF</sequence>
<dbReference type="SUPFAM" id="SSF53448">
    <property type="entry name" value="Nucleotide-diphospho-sugar transferases"/>
    <property type="match status" value="1"/>
</dbReference>
<feature type="region of interest" description="Disordered" evidence="10">
    <location>
        <begin position="717"/>
        <end position="746"/>
    </location>
</feature>
<keyword evidence="5 11" id="KW-0812">Transmembrane</keyword>
<dbReference type="GO" id="GO:0000033">
    <property type="term" value="F:alpha-1,3-mannosyltransferase activity"/>
    <property type="evidence" value="ECO:0007669"/>
    <property type="project" value="TreeGrafter"/>
</dbReference>
<feature type="compositionally biased region" description="Basic and acidic residues" evidence="10">
    <location>
        <begin position="528"/>
        <end position="540"/>
    </location>
</feature>
<keyword evidence="8 11" id="KW-0472">Membrane</keyword>
<evidence type="ECO:0000256" key="1">
    <source>
        <dbReference type="ARBA" id="ARBA00004606"/>
    </source>
</evidence>
<dbReference type="PANTHER" id="PTHR31392">
    <property type="entry name" value="ALPHA-1,3-MANNOSYLTRANSFERASE MNN1-RELATED"/>
    <property type="match status" value="1"/>
</dbReference>
<evidence type="ECO:0000256" key="2">
    <source>
        <dbReference type="ARBA" id="ARBA00009105"/>
    </source>
</evidence>
<evidence type="ECO:0008006" key="14">
    <source>
        <dbReference type="Google" id="ProtNLM"/>
    </source>
</evidence>
<evidence type="ECO:0000256" key="9">
    <source>
        <dbReference type="ARBA" id="ARBA00023180"/>
    </source>
</evidence>
<comment type="subcellular location">
    <subcellularLocation>
        <location evidence="1">Membrane</location>
        <topology evidence="1">Single-pass type II membrane protein</topology>
    </subcellularLocation>
</comment>
<evidence type="ECO:0000313" key="12">
    <source>
        <dbReference type="EMBL" id="KAJ3578429.1"/>
    </source>
</evidence>